<protein>
    <recommendedName>
        <fullName evidence="8">Cytochrome c oxidase polypeptide IV</fullName>
    </recommendedName>
</protein>
<dbReference type="AlphaFoldDB" id="A0A6J4V1D2"/>
<dbReference type="GO" id="GO:0005886">
    <property type="term" value="C:plasma membrane"/>
    <property type="evidence" value="ECO:0007669"/>
    <property type="project" value="UniProtKB-SubCell"/>
</dbReference>
<comment type="subcellular location">
    <subcellularLocation>
        <location evidence="1">Cell membrane</location>
        <topology evidence="1">Multi-pass membrane protein</topology>
    </subcellularLocation>
</comment>
<evidence type="ECO:0000256" key="3">
    <source>
        <dbReference type="ARBA" id="ARBA00022692"/>
    </source>
</evidence>
<evidence type="ECO:0000256" key="5">
    <source>
        <dbReference type="ARBA" id="ARBA00023136"/>
    </source>
</evidence>
<feature type="transmembrane region" description="Helical" evidence="6">
    <location>
        <begin position="90"/>
        <end position="112"/>
    </location>
</feature>
<evidence type="ECO:0000256" key="4">
    <source>
        <dbReference type="ARBA" id="ARBA00022989"/>
    </source>
</evidence>
<name>A0A6J4V1D2_9BACT</name>
<sequence length="125" mass="13916">MADADLGHGRAGMGHDAVPSLDQEGHDHPGESVYTRVVLVLALITIVEVAIYYVEQLSDVLVPILVTLSAIKFVGVVGWFMHLKFDDKRFLWIFIIGLVIAVSCMAAVFAMFKSDEYWVGQHFSY</sequence>
<keyword evidence="2" id="KW-1003">Cell membrane</keyword>
<evidence type="ECO:0000256" key="1">
    <source>
        <dbReference type="ARBA" id="ARBA00004651"/>
    </source>
</evidence>
<evidence type="ECO:0000256" key="2">
    <source>
        <dbReference type="ARBA" id="ARBA00022475"/>
    </source>
</evidence>
<dbReference type="Pfam" id="PF03626">
    <property type="entry name" value="COX4_pro"/>
    <property type="match status" value="1"/>
</dbReference>
<feature type="transmembrane region" description="Helical" evidence="6">
    <location>
        <begin position="60"/>
        <end position="83"/>
    </location>
</feature>
<reference evidence="7" key="1">
    <citation type="submission" date="2020-02" db="EMBL/GenBank/DDBJ databases">
        <authorList>
            <person name="Meier V. D."/>
        </authorList>
    </citation>
    <scope>NUCLEOTIDE SEQUENCE</scope>
    <source>
        <strain evidence="7">AVDCRST_MAG49</strain>
    </source>
</reference>
<dbReference type="EMBL" id="CADCWG010000211">
    <property type="protein sequence ID" value="CAA9566592.1"/>
    <property type="molecule type" value="Genomic_DNA"/>
</dbReference>
<keyword evidence="4 6" id="KW-1133">Transmembrane helix</keyword>
<dbReference type="InterPro" id="IPR005171">
    <property type="entry name" value="Cyt_c_oxidase_su4_prok"/>
</dbReference>
<keyword evidence="5 6" id="KW-0472">Membrane</keyword>
<gene>
    <name evidence="7" type="ORF">AVDCRST_MAG49-3114</name>
</gene>
<evidence type="ECO:0000313" key="7">
    <source>
        <dbReference type="EMBL" id="CAA9566592.1"/>
    </source>
</evidence>
<feature type="transmembrane region" description="Helical" evidence="6">
    <location>
        <begin position="33"/>
        <end position="54"/>
    </location>
</feature>
<evidence type="ECO:0008006" key="8">
    <source>
        <dbReference type="Google" id="ProtNLM"/>
    </source>
</evidence>
<keyword evidence="3 6" id="KW-0812">Transmembrane</keyword>
<organism evidence="7">
    <name type="scientific">uncultured Thermomicrobiales bacterium</name>
    <dbReference type="NCBI Taxonomy" id="1645740"/>
    <lineage>
        <taxon>Bacteria</taxon>
        <taxon>Pseudomonadati</taxon>
        <taxon>Thermomicrobiota</taxon>
        <taxon>Thermomicrobia</taxon>
        <taxon>Thermomicrobiales</taxon>
        <taxon>environmental samples</taxon>
    </lineage>
</organism>
<evidence type="ECO:0000256" key="6">
    <source>
        <dbReference type="SAM" id="Phobius"/>
    </source>
</evidence>
<accession>A0A6J4V1D2</accession>
<proteinExistence type="predicted"/>